<evidence type="ECO:0000313" key="2">
    <source>
        <dbReference type="EMBL" id="MBU9711870.1"/>
    </source>
</evidence>
<evidence type="ECO:0000313" key="3">
    <source>
        <dbReference type="Proteomes" id="UP000784880"/>
    </source>
</evidence>
<keyword evidence="2" id="KW-0121">Carboxypeptidase</keyword>
<dbReference type="PANTHER" id="PTHR30023:SF0">
    <property type="entry name" value="PENICILLIN-SENSITIVE CARBOXYPEPTIDASE A"/>
    <property type="match status" value="1"/>
</dbReference>
<keyword evidence="2" id="KW-0645">Protease</keyword>
<name>A0ABS6JEP4_9BACI</name>
<organism evidence="2 3">
    <name type="scientific">Evansella tamaricis</name>
    <dbReference type="NCBI Taxonomy" id="2069301"/>
    <lineage>
        <taxon>Bacteria</taxon>
        <taxon>Bacillati</taxon>
        <taxon>Bacillota</taxon>
        <taxon>Bacilli</taxon>
        <taxon>Bacillales</taxon>
        <taxon>Bacillaceae</taxon>
        <taxon>Evansella</taxon>
    </lineage>
</organism>
<dbReference type="NCBIfam" id="TIGR00666">
    <property type="entry name" value="PBP4"/>
    <property type="match status" value="1"/>
</dbReference>
<dbReference type="RefSeq" id="WP_217065957.1">
    <property type="nucleotide sequence ID" value="NZ_JAHQCS010000088.1"/>
</dbReference>
<protein>
    <submittedName>
        <fullName evidence="2">D-alanyl-D-alanine carboxypeptidase/D-alanyl-D-alanine-endopeptidase</fullName>
        <ecNumber evidence="2">3.4.16.4</ecNumber>
    </submittedName>
</protein>
<sequence length="545" mass="60541">MIAIFFRKKISLWLVFVLLLISGSSVYYVATKSMEVASDLDVELENTDVAPVEGESEEEWLEEENKLTEEPVEEDYLQHVELPINTDYSLKEQLDRFLQDEPLAHALAAVHIRAETGEEIYSFHGDKSAVPASGQKILIGAAALDTLGRDYTFYTGVYTESEQIGNVLDGDLYLKGTGDPTILPEDYRKLAEEIADLGITTISGDVIADDSYFDDVRLSIDLSWANEKYVYGAQVSALSFSPNREFDAGSVIVEVRPGKNVGDDADITIYPDTDYVTVINNVETVPSGDTSYIEWDREHGNNRLHFNGSLVQNATVWRTWVSVWEPTELVLQLFYDALQESGITVEGEARLGVTPTGSKELANHVSIPLEDIFHSYMKLSNNSIGEIMTKTMGKVVYDEGSWDAGLLVVEEYLRNAGLNMNGIQLRDGSGMSHLNAIPPEEMTKLLHYVKEEDWYDLFYHSFPVAGISDRLEGGTLGYRMGGTPAEGNVRGKTGSLTSKASLSGYVTTLDGEELTFSIILNNYFRNNAISIIDNIAVLLAEYTRE</sequence>
<gene>
    <name evidence="2" type="primary">dacB</name>
    <name evidence="2" type="ORF">KS419_08985</name>
</gene>
<proteinExistence type="predicted"/>
<dbReference type="Proteomes" id="UP000784880">
    <property type="component" value="Unassembled WGS sequence"/>
</dbReference>
<dbReference type="EMBL" id="JAHQCS010000088">
    <property type="protein sequence ID" value="MBU9711870.1"/>
    <property type="molecule type" value="Genomic_DNA"/>
</dbReference>
<reference evidence="2 3" key="1">
    <citation type="submission" date="2021-06" db="EMBL/GenBank/DDBJ databases">
        <title>Bacillus sp. RD4P76, an endophyte from a halophyte.</title>
        <authorList>
            <person name="Sun J.-Q."/>
        </authorList>
    </citation>
    <scope>NUCLEOTIDE SEQUENCE [LARGE SCALE GENOMIC DNA]</scope>
    <source>
        <strain evidence="2 3">CGMCC 1.15917</strain>
    </source>
</reference>
<keyword evidence="1 2" id="KW-0378">Hydrolase</keyword>
<dbReference type="EC" id="3.4.16.4" evidence="2"/>
<dbReference type="InterPro" id="IPR000667">
    <property type="entry name" value="Peptidase_S13"/>
</dbReference>
<dbReference type="PANTHER" id="PTHR30023">
    <property type="entry name" value="D-ALANYL-D-ALANINE CARBOXYPEPTIDASE"/>
    <property type="match status" value="1"/>
</dbReference>
<evidence type="ECO:0000256" key="1">
    <source>
        <dbReference type="ARBA" id="ARBA00022801"/>
    </source>
</evidence>
<dbReference type="GO" id="GO:0009002">
    <property type="term" value="F:serine-type D-Ala-D-Ala carboxypeptidase activity"/>
    <property type="evidence" value="ECO:0007669"/>
    <property type="project" value="UniProtKB-EC"/>
</dbReference>
<accession>A0ABS6JEP4</accession>
<comment type="caution">
    <text evidence="2">The sequence shown here is derived from an EMBL/GenBank/DDBJ whole genome shotgun (WGS) entry which is preliminary data.</text>
</comment>
<dbReference type="Pfam" id="PF02113">
    <property type="entry name" value="Peptidase_S13"/>
    <property type="match status" value="1"/>
</dbReference>
<keyword evidence="3" id="KW-1185">Reference proteome</keyword>